<dbReference type="RefSeq" id="WP_386063677.1">
    <property type="nucleotide sequence ID" value="NZ_JBHTKL010000006.1"/>
</dbReference>
<evidence type="ECO:0000313" key="5">
    <source>
        <dbReference type="EMBL" id="MFD1021005.1"/>
    </source>
</evidence>
<dbReference type="SUPFAM" id="SSF52317">
    <property type="entry name" value="Class I glutamine amidotransferase-like"/>
    <property type="match status" value="1"/>
</dbReference>
<name>A0ABW3L4S5_9BACI</name>
<reference evidence="6" key="1">
    <citation type="journal article" date="2019" name="Int. J. Syst. Evol. Microbiol.">
        <title>The Global Catalogue of Microorganisms (GCM) 10K type strain sequencing project: providing services to taxonomists for standard genome sequencing and annotation.</title>
        <authorList>
            <consortium name="The Broad Institute Genomics Platform"/>
            <consortium name="The Broad Institute Genome Sequencing Center for Infectious Disease"/>
            <person name="Wu L."/>
            <person name="Ma J."/>
        </authorList>
    </citation>
    <scope>NUCLEOTIDE SEQUENCE [LARGE SCALE GENOMIC DNA]</scope>
    <source>
        <strain evidence="6">CCUG 56607</strain>
    </source>
</reference>
<dbReference type="InterPro" id="IPR005320">
    <property type="entry name" value="Peptidase_S51"/>
</dbReference>
<dbReference type="Pfam" id="PF03575">
    <property type="entry name" value="Peptidase_S51"/>
    <property type="match status" value="1"/>
</dbReference>
<dbReference type="InterPro" id="IPR029062">
    <property type="entry name" value="Class_I_gatase-like"/>
</dbReference>
<accession>A0ABW3L4S5</accession>
<dbReference type="Gene3D" id="3.40.50.880">
    <property type="match status" value="1"/>
</dbReference>
<dbReference type="EMBL" id="JBHTKL010000006">
    <property type="protein sequence ID" value="MFD1021005.1"/>
    <property type="molecule type" value="Genomic_DNA"/>
</dbReference>
<keyword evidence="6" id="KW-1185">Reference proteome</keyword>
<keyword evidence="3" id="KW-0378">Hydrolase</keyword>
<dbReference type="PANTHER" id="PTHR20842:SF0">
    <property type="entry name" value="ALPHA-ASPARTYL DIPEPTIDASE"/>
    <property type="match status" value="1"/>
</dbReference>
<dbReference type="PANTHER" id="PTHR20842">
    <property type="entry name" value="PROTEASE S51 ALPHA-ASPARTYL DIPEPTIDASE"/>
    <property type="match status" value="1"/>
</dbReference>
<proteinExistence type="inferred from homology"/>
<protein>
    <submittedName>
        <fullName evidence="5">Type 1 glutamine amidotransferase-like domain-containing protein</fullName>
    </submittedName>
</protein>
<keyword evidence="2" id="KW-0645">Protease</keyword>
<organism evidence="5 6">
    <name type="scientific">Thalassobacillus hwangdonensis</name>
    <dbReference type="NCBI Taxonomy" id="546108"/>
    <lineage>
        <taxon>Bacteria</taxon>
        <taxon>Bacillati</taxon>
        <taxon>Bacillota</taxon>
        <taxon>Bacilli</taxon>
        <taxon>Bacillales</taxon>
        <taxon>Bacillaceae</taxon>
        <taxon>Thalassobacillus</taxon>
    </lineage>
</organism>
<comment type="caution">
    <text evidence="5">The sequence shown here is derived from an EMBL/GenBank/DDBJ whole genome shotgun (WGS) entry which is preliminary data.</text>
</comment>
<evidence type="ECO:0000256" key="1">
    <source>
        <dbReference type="ARBA" id="ARBA00006534"/>
    </source>
</evidence>
<evidence type="ECO:0000256" key="3">
    <source>
        <dbReference type="ARBA" id="ARBA00022801"/>
    </source>
</evidence>
<evidence type="ECO:0000313" key="6">
    <source>
        <dbReference type="Proteomes" id="UP001596990"/>
    </source>
</evidence>
<evidence type="ECO:0000256" key="2">
    <source>
        <dbReference type="ARBA" id="ARBA00022670"/>
    </source>
</evidence>
<evidence type="ECO:0000256" key="4">
    <source>
        <dbReference type="ARBA" id="ARBA00022825"/>
    </source>
</evidence>
<dbReference type="Proteomes" id="UP001596990">
    <property type="component" value="Unassembled WGS sequence"/>
</dbReference>
<keyword evidence="4" id="KW-0720">Serine protease</keyword>
<sequence>MGELILSGGGDAKQNQRVNSYFSKLIRHDKTLLYIPLAGDPSHRSYEDSLKYIRNTFNPLGIEEIEMWTELTNKTAEELERFTAIYFSGGSTTELLRAIRSSGFDEVLLSFYEKGGIIYGQSAGAIIFGRSIEHTLEETVHSEKPLDLANGFSIWAHYDSKDDGSIESYDSILALSEGAAVHMTKDEMHAIGEVYLFDRGTKQPL</sequence>
<comment type="similarity">
    <text evidence="1">Belongs to the peptidase S51 family.</text>
</comment>
<gene>
    <name evidence="5" type="ORF">ACFQ2J_17585</name>
</gene>